<dbReference type="Gene3D" id="2.60.120.200">
    <property type="match status" value="1"/>
</dbReference>
<accession>A0A0F9HU79</accession>
<organism evidence="2">
    <name type="scientific">marine sediment metagenome</name>
    <dbReference type="NCBI Taxonomy" id="412755"/>
    <lineage>
        <taxon>unclassified sequences</taxon>
        <taxon>metagenomes</taxon>
        <taxon>ecological metagenomes</taxon>
    </lineage>
</organism>
<reference evidence="2" key="1">
    <citation type="journal article" date="2015" name="Nature">
        <title>Complex archaea that bridge the gap between prokaryotes and eukaryotes.</title>
        <authorList>
            <person name="Spang A."/>
            <person name="Saw J.H."/>
            <person name="Jorgensen S.L."/>
            <person name="Zaremba-Niedzwiedzka K."/>
            <person name="Martijn J."/>
            <person name="Lind A.E."/>
            <person name="van Eijk R."/>
            <person name="Schleper C."/>
            <person name="Guy L."/>
            <person name="Ettema T.J."/>
        </authorList>
    </citation>
    <scope>NUCLEOTIDE SEQUENCE</scope>
</reference>
<protein>
    <submittedName>
        <fullName evidence="2">Uncharacterized protein</fullName>
    </submittedName>
</protein>
<name>A0A0F9HU79_9ZZZZ</name>
<evidence type="ECO:0000256" key="1">
    <source>
        <dbReference type="SAM" id="MobiDB-lite"/>
    </source>
</evidence>
<feature type="region of interest" description="Disordered" evidence="1">
    <location>
        <begin position="241"/>
        <end position="263"/>
    </location>
</feature>
<comment type="caution">
    <text evidence="2">The sequence shown here is derived from an EMBL/GenBank/DDBJ whole genome shotgun (WGS) entry which is preliminary data.</text>
</comment>
<gene>
    <name evidence="2" type="ORF">LCGC14_1660550</name>
</gene>
<dbReference type="EMBL" id="LAZR01014102">
    <property type="protein sequence ID" value="KKM18951.1"/>
    <property type="molecule type" value="Genomic_DNA"/>
</dbReference>
<evidence type="ECO:0000313" key="2">
    <source>
        <dbReference type="EMBL" id="KKM18951.1"/>
    </source>
</evidence>
<dbReference type="Pfam" id="PF13385">
    <property type="entry name" value="Laminin_G_3"/>
    <property type="match status" value="1"/>
</dbReference>
<sequence length="263" mass="27629">MGISITGGVKVPQGKFSVGLAPQDGDFPVNAVNFDGTNDYLPSGAGLTGAVDSKTGIFSCWVKRGADSATHQILVQQEIASTARQGFSIDDANVFKALLYNDAALLKVQVKSTGTILIADGWTHILAAWDLAVPRFDLYVDDVEDANVITINDDTIDYTRAEAGIGHVWVSSSPGTFKFNGCMADLYFQDGEFLDFTVTANRRKFIDALGKPADLGADGSTPTGTAPLVFQSGATDAWHTNKGSGGGFTETGALTDCASSPSD</sequence>
<dbReference type="AlphaFoldDB" id="A0A0F9HU79"/>
<proteinExistence type="predicted"/>
<dbReference type="InterPro" id="IPR013320">
    <property type="entry name" value="ConA-like_dom_sf"/>
</dbReference>
<dbReference type="SUPFAM" id="SSF49899">
    <property type="entry name" value="Concanavalin A-like lectins/glucanases"/>
    <property type="match status" value="1"/>
</dbReference>